<sequence length="124" mass="14012">MIPLAAFAACDKEFIPYLIMDNASYHNQAREKPPTAANRKAEISAWLDKKSNLSPTIHKTRAPQSQQELCQRERWKRSVHSLRIERLTRCGDLISALLEAPTTSSKKLVVLIYIIEKFFVSGGG</sequence>
<reference evidence="2" key="1">
    <citation type="submission" date="2016-11" db="UniProtKB">
        <authorList>
            <consortium name="WormBaseParasite"/>
        </authorList>
    </citation>
    <scope>IDENTIFICATION</scope>
</reference>
<organism evidence="1 2">
    <name type="scientific">Caenorhabditis tropicalis</name>
    <dbReference type="NCBI Taxonomy" id="1561998"/>
    <lineage>
        <taxon>Eukaryota</taxon>
        <taxon>Metazoa</taxon>
        <taxon>Ecdysozoa</taxon>
        <taxon>Nematoda</taxon>
        <taxon>Chromadorea</taxon>
        <taxon>Rhabditida</taxon>
        <taxon>Rhabditina</taxon>
        <taxon>Rhabditomorpha</taxon>
        <taxon>Rhabditoidea</taxon>
        <taxon>Rhabditidae</taxon>
        <taxon>Peloderinae</taxon>
        <taxon>Caenorhabditis</taxon>
    </lineage>
</organism>
<proteinExistence type="predicted"/>
<dbReference type="WBParaSite" id="Csp11.Scaffold630.g17278.t1">
    <property type="protein sequence ID" value="Csp11.Scaffold630.g17278.t1"/>
    <property type="gene ID" value="Csp11.Scaffold630.g17278"/>
</dbReference>
<dbReference type="AlphaFoldDB" id="A0A1I7ULX1"/>
<evidence type="ECO:0000313" key="1">
    <source>
        <dbReference type="Proteomes" id="UP000095282"/>
    </source>
</evidence>
<keyword evidence="1" id="KW-1185">Reference proteome</keyword>
<name>A0A1I7ULX1_9PELO</name>
<accession>A0A1I7ULX1</accession>
<evidence type="ECO:0000313" key="2">
    <source>
        <dbReference type="WBParaSite" id="Csp11.Scaffold630.g17278.t1"/>
    </source>
</evidence>
<dbReference type="Proteomes" id="UP000095282">
    <property type="component" value="Unplaced"/>
</dbReference>
<protein>
    <submittedName>
        <fullName evidence="2">DDE_3 domain-containing protein</fullName>
    </submittedName>
</protein>